<dbReference type="SUPFAM" id="SSF102588">
    <property type="entry name" value="LmbE-like"/>
    <property type="match status" value="1"/>
</dbReference>
<dbReference type="Proteomes" id="UP000218267">
    <property type="component" value="Chromosome"/>
</dbReference>
<dbReference type="CDD" id="cd01399">
    <property type="entry name" value="GlcN6P_deaminase"/>
    <property type="match status" value="1"/>
</dbReference>
<protein>
    <recommendedName>
        <fullName evidence="1">Glucosamine-6-phosphate deaminase</fullName>
        <ecNumber evidence="1">3.5.99.6</ecNumber>
    </recommendedName>
</protein>
<evidence type="ECO:0000313" key="3">
    <source>
        <dbReference type="EMBL" id="BAX80493.1"/>
    </source>
</evidence>
<dbReference type="InterPro" id="IPR003737">
    <property type="entry name" value="GlcNAc_PI_deacetylase-related"/>
</dbReference>
<dbReference type="EMBL" id="AP018042">
    <property type="protein sequence ID" value="BAX80493.1"/>
    <property type="molecule type" value="Genomic_DNA"/>
</dbReference>
<proteinExistence type="predicted"/>
<dbReference type="OrthoDB" id="9791139at2"/>
<keyword evidence="4" id="KW-1185">Reference proteome</keyword>
<dbReference type="AlphaFoldDB" id="A0A1Y1CK98"/>
<dbReference type="GO" id="GO:0006046">
    <property type="term" value="P:N-acetylglucosamine catabolic process"/>
    <property type="evidence" value="ECO:0007669"/>
    <property type="project" value="UniProtKB-UniRule"/>
</dbReference>
<dbReference type="GO" id="GO:0004342">
    <property type="term" value="F:glucosamine-6-phosphate deaminase activity"/>
    <property type="evidence" value="ECO:0007669"/>
    <property type="project" value="UniProtKB-UniRule"/>
</dbReference>
<dbReference type="InterPro" id="IPR004547">
    <property type="entry name" value="Glucosamine6P_isomerase"/>
</dbReference>
<dbReference type="RefSeq" id="WP_096429342.1">
    <property type="nucleotide sequence ID" value="NZ_AP018042.1"/>
</dbReference>
<dbReference type="PANTHER" id="PTHR42892:SF1">
    <property type="entry name" value="GLUCOSAMINE-6-PHOSPHATE ISOMERASE"/>
    <property type="match status" value="1"/>
</dbReference>
<evidence type="ECO:0000313" key="4">
    <source>
        <dbReference type="Proteomes" id="UP000218267"/>
    </source>
</evidence>
<dbReference type="Pfam" id="PF01182">
    <property type="entry name" value="Glucosamine_iso"/>
    <property type="match status" value="1"/>
</dbReference>
<dbReference type="Pfam" id="PF02585">
    <property type="entry name" value="PIG-L"/>
    <property type="match status" value="1"/>
</dbReference>
<dbReference type="InterPro" id="IPR006148">
    <property type="entry name" value="Glc/Gal-6P_isomerase"/>
</dbReference>
<gene>
    <name evidence="3" type="ORF">ALGA_2155</name>
</gene>
<dbReference type="Gene3D" id="3.40.50.1360">
    <property type="match status" value="1"/>
</dbReference>
<dbReference type="PANTHER" id="PTHR42892">
    <property type="entry name" value="GLUCOSAMINE-6-PHOSPHATE DEAMINASE-LIKE PROTEIN BT_0258-RELATED"/>
    <property type="match status" value="1"/>
</dbReference>
<organism evidence="3 4">
    <name type="scientific">Labilibaculum antarcticum</name>
    <dbReference type="NCBI Taxonomy" id="1717717"/>
    <lineage>
        <taxon>Bacteria</taxon>
        <taxon>Pseudomonadati</taxon>
        <taxon>Bacteroidota</taxon>
        <taxon>Bacteroidia</taxon>
        <taxon>Marinilabiliales</taxon>
        <taxon>Marinifilaceae</taxon>
        <taxon>Labilibaculum</taxon>
    </lineage>
</organism>
<name>A0A1Y1CK98_9BACT</name>
<accession>A0A1Y1CK98</accession>
<reference evidence="4" key="2">
    <citation type="journal article" date="2020" name="Antonie Van Leeuwenhoek">
        <title>Labilibaculum antarcticum sp. nov., a novel facultative anaerobic, psychrotorelant bacterium isolated from marine sediment of Antarctica.</title>
        <authorList>
            <person name="Watanabe M."/>
            <person name="Kojima H."/>
            <person name="Fukui M."/>
        </authorList>
    </citation>
    <scope>NUCLEOTIDE SEQUENCE [LARGE SCALE GENOMIC DNA]</scope>
    <source>
        <strain evidence="4">SPP2</strain>
    </source>
</reference>
<dbReference type="InterPro" id="IPR037171">
    <property type="entry name" value="NagB/RpiA_transferase-like"/>
</dbReference>
<evidence type="ECO:0000256" key="1">
    <source>
        <dbReference type="NCBIfam" id="TIGR00502"/>
    </source>
</evidence>
<feature type="domain" description="Glucosamine/galactosamine-6-phosphate isomerase" evidence="2">
    <location>
        <begin position="43"/>
        <end position="266"/>
    </location>
</feature>
<dbReference type="KEGG" id="mbas:ALGA_2155"/>
<dbReference type="EC" id="3.5.99.6" evidence="1"/>
<dbReference type="NCBIfam" id="NF002557">
    <property type="entry name" value="PRK02122.1"/>
    <property type="match status" value="1"/>
</dbReference>
<sequence>MENQILQFREELDEAKLYYQPSDEFDRTVKTRYEKMRADIFSTAEKAAKWVAGEIANEIKQKQKLGEKCVLGLATGATPLGVYSELIRLHKEEDLSFRNVITFNLDEYYPMLKLSAQSYNHYMNDVLFNHIDIPKNQIYVPDGEVSKVTITGYCKEYEKLIDSFGGLDFQILGIGRTGHIGFNEPGSQLDSITRLIMLDSLTRRDAAKDFNGLGNVPKAAITMGVGTIFKARRVILMAWGDGKATIVKKALEESQCDAVPASYLQRHPNVKFVLDVPASSELSRVKNPWLVGSVEWDRYWIRKAAVWLCNKLQKPILKLTNRDYNDNGLSELLALYGSAYEVNIKVFNDLQHTITGWPGGKPNADDSHRPERAEPAIKKVLVFSPHPDDDVISMGGTLKRLVDQNHEVHIGYQTSGNIAVADDEAVRYLSFVKSFSRTHDTNEGNLQCVIDDIQKFLLENKKPGGIDTVEVRNMKALIRRGEAKAACRFVGVRSKNLHFLDLPFYETGAVKKNPLGEEDVRILVNLLRKIQPHQIFAAGDWSDPHGTHRVCWEGIYQALKIVKDEEWMKDCYVWLYRGAWQEWDLDEIQMAVPVSPEELQHKRNAILRHQSQMESAPFLGNDSRLFWQRSEERNRATADLFNKLGLAEYEAIEAFVRFIV</sequence>
<dbReference type="Gene3D" id="3.40.50.10320">
    <property type="entry name" value="LmbE-like"/>
    <property type="match status" value="1"/>
</dbReference>
<evidence type="ECO:0000259" key="2">
    <source>
        <dbReference type="Pfam" id="PF01182"/>
    </source>
</evidence>
<reference evidence="3 4" key="1">
    <citation type="journal article" date="2018" name="Mar. Genomics">
        <title>Complete genome sequence of Marinifilaceae bacterium strain SPP2, isolated from the Antarctic marine sediment.</title>
        <authorList>
            <person name="Watanabe M."/>
            <person name="Kojima H."/>
            <person name="Fukui M."/>
        </authorList>
    </citation>
    <scope>NUCLEOTIDE SEQUENCE [LARGE SCALE GENOMIC DNA]</scope>
    <source>
        <strain evidence="3 4">SPP2</strain>
    </source>
</reference>
<dbReference type="SUPFAM" id="SSF100950">
    <property type="entry name" value="NagB/RpiA/CoA transferase-like"/>
    <property type="match status" value="1"/>
</dbReference>
<dbReference type="NCBIfam" id="TIGR00502">
    <property type="entry name" value="nagB"/>
    <property type="match status" value="1"/>
</dbReference>
<dbReference type="InterPro" id="IPR024078">
    <property type="entry name" value="LmbE-like_dom_sf"/>
</dbReference>
<dbReference type="GO" id="GO:0005975">
    <property type="term" value="P:carbohydrate metabolic process"/>
    <property type="evidence" value="ECO:0007669"/>
    <property type="project" value="InterPro"/>
</dbReference>
<dbReference type="InterPro" id="IPR052960">
    <property type="entry name" value="GlcN6P_deaminase-like"/>
</dbReference>